<dbReference type="EMBL" id="MLCA01000004">
    <property type="protein sequence ID" value="MEE7490739.1"/>
    <property type="molecule type" value="Genomic_DNA"/>
</dbReference>
<dbReference type="Gene3D" id="3.40.630.30">
    <property type="match status" value="1"/>
</dbReference>
<feature type="domain" description="Acyltransferase MbtK/IucB-like conserved" evidence="2">
    <location>
        <begin position="168"/>
        <end position="214"/>
    </location>
</feature>
<dbReference type="RefSeq" id="WP_331301635.1">
    <property type="nucleotide sequence ID" value="NZ_MLCA01000004.1"/>
</dbReference>
<evidence type="ECO:0000259" key="2">
    <source>
        <dbReference type="SMART" id="SM01006"/>
    </source>
</evidence>
<dbReference type="PANTHER" id="PTHR31438">
    <property type="entry name" value="LYSINE N-ACYLTRANSFERASE C17G9.06C-RELATED"/>
    <property type="match status" value="1"/>
</dbReference>
<evidence type="ECO:0000313" key="4">
    <source>
        <dbReference type="Proteomes" id="UP001355206"/>
    </source>
</evidence>
<dbReference type="Proteomes" id="UP001355206">
    <property type="component" value="Unassembled WGS sequence"/>
</dbReference>
<accession>A0ABU7TLN0</accession>
<comment type="caution">
    <text evidence="3">The sequence shown here is derived from an EMBL/GenBank/DDBJ whole genome shotgun (WGS) entry which is preliminary data.</text>
</comment>
<sequence>MTDASRPRSRDAGAHPARIHDDGAQAAAQAAAQVVAQVPLTLGGTRDAPVIRLAEPVEPAAAAEAILARAEALTAEDTQVLRIGVAADPATYGRLLDLGAARPAGDGVEILPGLLWQCAARWLPAARPPFPELFTVTAGRRHPLRPRTPAGTVYARAIPWLGRRLSFRTMTEPGDVALFSAWMNDPRVAAVWQETGTLEAHAAYIAALRADPATLPLFGCLDGKPFGYFELYWARESRLGPLYESGPYDRGWHVAIGDAAVRGRPYLSAWLPSLMHYLFLDEPRTRRVVGEPRADHAQQIRNLHGSGFATIATVDFPHKRAALVALSREHFVRDRLWVPGAAAADAAPRPPAVPA</sequence>
<dbReference type="Pfam" id="PF13523">
    <property type="entry name" value="Acetyltransf_8"/>
    <property type="match status" value="1"/>
</dbReference>
<gene>
    <name evidence="3" type="ORF">MOTC310_09815</name>
</gene>
<dbReference type="PANTHER" id="PTHR31438:SF1">
    <property type="entry name" value="LYSINE N-ACYLTRANSFERASE C17G9.06C-RELATED"/>
    <property type="match status" value="1"/>
</dbReference>
<evidence type="ECO:0000256" key="1">
    <source>
        <dbReference type="ARBA" id="ARBA00004924"/>
    </source>
</evidence>
<dbReference type="SUPFAM" id="SSF55729">
    <property type="entry name" value="Acyl-CoA N-acyltransferases (Nat)"/>
    <property type="match status" value="1"/>
</dbReference>
<dbReference type="InterPro" id="IPR016181">
    <property type="entry name" value="Acyl_CoA_acyltransferase"/>
</dbReference>
<keyword evidence="4" id="KW-1185">Reference proteome</keyword>
<dbReference type="InterPro" id="IPR019432">
    <property type="entry name" value="Acyltransferase_MbtK/IucB-like"/>
</dbReference>
<organism evidence="3 4">
    <name type="scientific">Methylobacterium oryzae</name>
    <dbReference type="NCBI Taxonomy" id="334852"/>
    <lineage>
        <taxon>Bacteria</taxon>
        <taxon>Pseudomonadati</taxon>
        <taxon>Pseudomonadota</taxon>
        <taxon>Alphaproteobacteria</taxon>
        <taxon>Hyphomicrobiales</taxon>
        <taxon>Methylobacteriaceae</taxon>
        <taxon>Methylobacterium</taxon>
    </lineage>
</organism>
<protein>
    <submittedName>
        <fullName evidence="3">Acetyltransferase</fullName>
    </submittedName>
</protein>
<evidence type="ECO:0000313" key="3">
    <source>
        <dbReference type="EMBL" id="MEE7490739.1"/>
    </source>
</evidence>
<name>A0ABU7TLN0_9HYPH</name>
<comment type="pathway">
    <text evidence="1">Siderophore biosynthesis.</text>
</comment>
<reference evidence="3 4" key="1">
    <citation type="journal article" date="2012" name="Genet. Mol. Biol.">
        <title>Analysis of 16S rRNA and mxaF genes revealing insights into Methylobacterium niche-specific plant association.</title>
        <authorList>
            <person name="Dourado M.N."/>
            <person name="Andreote F.D."/>
            <person name="Dini-Andreote F."/>
            <person name="Conti R."/>
            <person name="Araujo J.M."/>
            <person name="Araujo W.L."/>
        </authorList>
    </citation>
    <scope>NUCLEOTIDE SEQUENCE [LARGE SCALE GENOMIC DNA]</scope>
    <source>
        <strain evidence="3 4">TC3-10</strain>
    </source>
</reference>
<dbReference type="SMART" id="SM01006">
    <property type="entry name" value="AlcB"/>
    <property type="match status" value="1"/>
</dbReference>
<proteinExistence type="predicted"/>